<evidence type="ECO:0000256" key="1">
    <source>
        <dbReference type="ARBA" id="ARBA00001946"/>
    </source>
</evidence>
<dbReference type="RefSeq" id="WP_200277705.1">
    <property type="nucleotide sequence ID" value="NZ_CP066802.1"/>
</dbReference>
<evidence type="ECO:0000259" key="4">
    <source>
        <dbReference type="PROSITE" id="PS51462"/>
    </source>
</evidence>
<reference evidence="5 6" key="1">
    <citation type="submission" date="2020-12" db="EMBL/GenBank/DDBJ databases">
        <authorList>
            <person name="Zhou J."/>
        </authorList>
    </citation>
    <scope>NUCLEOTIDE SEQUENCE [LARGE SCALE GENOMIC DNA]</scope>
    <source>
        <strain evidence="5 6">CCUG 61299</strain>
    </source>
</reference>
<organism evidence="5 6">
    <name type="scientific">Actinomyces weissii</name>
    <dbReference type="NCBI Taxonomy" id="675090"/>
    <lineage>
        <taxon>Bacteria</taxon>
        <taxon>Bacillati</taxon>
        <taxon>Actinomycetota</taxon>
        <taxon>Actinomycetes</taxon>
        <taxon>Actinomycetales</taxon>
        <taxon>Actinomycetaceae</taxon>
        <taxon>Actinomyces</taxon>
    </lineage>
</organism>
<dbReference type="Pfam" id="PF00293">
    <property type="entry name" value="NUDIX"/>
    <property type="match status" value="1"/>
</dbReference>
<dbReference type="PANTHER" id="PTHR43046">
    <property type="entry name" value="GDP-MANNOSE MANNOSYL HYDROLASE"/>
    <property type="match status" value="1"/>
</dbReference>
<name>A0A7T7S353_9ACTO</name>
<dbReference type="PANTHER" id="PTHR43046:SF12">
    <property type="entry name" value="GDP-MANNOSE MANNOSYL HYDROLASE"/>
    <property type="match status" value="1"/>
</dbReference>
<dbReference type="InterPro" id="IPR000086">
    <property type="entry name" value="NUDIX_hydrolase_dom"/>
</dbReference>
<dbReference type="EMBL" id="CP066802">
    <property type="protein sequence ID" value="QQM68159.1"/>
    <property type="molecule type" value="Genomic_DNA"/>
</dbReference>
<dbReference type="InterPro" id="IPR015797">
    <property type="entry name" value="NUDIX_hydrolase-like_dom_sf"/>
</dbReference>
<accession>A0A7T7S353</accession>
<dbReference type="InterPro" id="IPR020084">
    <property type="entry name" value="NUDIX_hydrolase_CS"/>
</dbReference>
<feature type="domain" description="Nudix hydrolase" evidence="4">
    <location>
        <begin position="31"/>
        <end position="186"/>
    </location>
</feature>
<keyword evidence="6" id="KW-1185">Reference proteome</keyword>
<evidence type="ECO:0000313" key="5">
    <source>
        <dbReference type="EMBL" id="QQM68159.1"/>
    </source>
</evidence>
<dbReference type="KEGG" id="awe:JG540_04870"/>
<comment type="cofactor">
    <cofactor evidence="1">
        <name>Mg(2+)</name>
        <dbReference type="ChEBI" id="CHEBI:18420"/>
    </cofactor>
</comment>
<keyword evidence="2" id="KW-0378">Hydrolase</keyword>
<evidence type="ECO:0000256" key="2">
    <source>
        <dbReference type="ARBA" id="ARBA00022801"/>
    </source>
</evidence>
<dbReference type="SUPFAM" id="SSF55811">
    <property type="entry name" value="Nudix"/>
    <property type="match status" value="1"/>
</dbReference>
<dbReference type="CDD" id="cd04685">
    <property type="entry name" value="NUDIX_Hydrolase"/>
    <property type="match status" value="1"/>
</dbReference>
<evidence type="ECO:0000256" key="3">
    <source>
        <dbReference type="ARBA" id="ARBA00022842"/>
    </source>
</evidence>
<proteinExistence type="predicted"/>
<dbReference type="GO" id="GO:0016787">
    <property type="term" value="F:hydrolase activity"/>
    <property type="evidence" value="ECO:0007669"/>
    <property type="project" value="UniProtKB-KW"/>
</dbReference>
<protein>
    <submittedName>
        <fullName evidence="5">NUDIX domain-containing protein</fullName>
    </submittedName>
</protein>
<dbReference type="Gene3D" id="3.90.79.10">
    <property type="entry name" value="Nucleoside Triphosphate Pyrophosphohydrolase"/>
    <property type="match status" value="1"/>
</dbReference>
<evidence type="ECO:0000313" key="6">
    <source>
        <dbReference type="Proteomes" id="UP000595895"/>
    </source>
</evidence>
<keyword evidence="3" id="KW-0460">Magnesium</keyword>
<dbReference type="PROSITE" id="PS00893">
    <property type="entry name" value="NUDIX_BOX"/>
    <property type="match status" value="1"/>
</dbReference>
<dbReference type="AlphaFoldDB" id="A0A7T7S353"/>
<dbReference type="PROSITE" id="PS51462">
    <property type="entry name" value="NUDIX"/>
    <property type="match status" value="1"/>
</dbReference>
<sequence>MTCGAVPGRVPDNWRELLDPQEWRLNHEGLPAREAARVIALRTVPEPAILLVEGHDFGDAAHCWAFTPGGGLLPGESPLEGARRELLEETGLGLRPEQLHGPVLERSSRFEFNLVTCRQNELYYLVRLEGQDVRQADELQGEDGQLDRSGWTAQEREVLDSLRWWSLEELDAAVATGLTVYPRNLPALARQLLEGWDGRLHRMVEED</sequence>
<gene>
    <name evidence="5" type="ORF">JG540_04870</name>
</gene>
<dbReference type="Proteomes" id="UP000595895">
    <property type="component" value="Chromosome"/>
</dbReference>